<feature type="region of interest" description="Disordered" evidence="3">
    <location>
        <begin position="770"/>
        <end position="795"/>
    </location>
</feature>
<protein>
    <recommendedName>
        <fullName evidence="4">Apple domain-containing protein</fullName>
    </recommendedName>
</protein>
<keyword evidence="1" id="KW-0677">Repeat</keyword>
<evidence type="ECO:0000259" key="4">
    <source>
        <dbReference type="PROSITE" id="PS50948"/>
    </source>
</evidence>
<dbReference type="PANTHER" id="PTHR13510">
    <property type="entry name" value="FYVE-FINGER-CONTAINING RAB5 EFFECTOR PROTEIN RABENOSYN-5-RELATED"/>
    <property type="match status" value="1"/>
</dbReference>
<dbReference type="PANTHER" id="PTHR13510:SF44">
    <property type="entry name" value="RABENOSYN-5"/>
    <property type="match status" value="1"/>
</dbReference>
<evidence type="ECO:0000256" key="2">
    <source>
        <dbReference type="ARBA" id="ARBA00023157"/>
    </source>
</evidence>
<keyword evidence="2" id="KW-1015">Disulfide bond</keyword>
<evidence type="ECO:0000313" key="5">
    <source>
        <dbReference type="EMBL" id="KAG6950025.1"/>
    </source>
</evidence>
<dbReference type="GO" id="GO:0005576">
    <property type="term" value="C:extracellular region"/>
    <property type="evidence" value="ECO:0007669"/>
    <property type="project" value="InterPro"/>
</dbReference>
<evidence type="ECO:0000256" key="3">
    <source>
        <dbReference type="SAM" id="MobiDB-lite"/>
    </source>
</evidence>
<dbReference type="InterPro" id="IPR003609">
    <property type="entry name" value="Pan_app"/>
</dbReference>
<dbReference type="InterPro" id="IPR000177">
    <property type="entry name" value="Apple"/>
</dbReference>
<reference evidence="5" key="1">
    <citation type="submission" date="2021-01" db="EMBL/GenBank/DDBJ databases">
        <title>Phytophthora aleatoria, a newly-described species from Pinus radiata is distinct from Phytophthora cactorum isolates based on comparative genomics.</title>
        <authorList>
            <person name="Mcdougal R."/>
            <person name="Panda P."/>
            <person name="Williams N."/>
            <person name="Studholme D.J."/>
        </authorList>
    </citation>
    <scope>NUCLEOTIDE SEQUENCE</scope>
    <source>
        <strain evidence="5">NZFS 3830</strain>
    </source>
</reference>
<dbReference type="VEuPathDB" id="FungiDB:PC110_g19790"/>
<sequence>MVSRGGPFQTLNLTDQERQHCHDRTFQLLDRTLRSYDERDGQAEDGRSSTPLHHSNLDNTRWKLLKTQAGASLYTERNSCTLQDYNLLGGDWENPVVVLMAGTIRGDLDEIMFGIETPDRVSFRTRTELFMKQPVDCAVLSELIGPTEGDPFRFLGVTWMMYEYKWPLKAMIKPRDFVTLTATGTTTRANGDRIGYEVVQPARLPQCPPLSGGIIRGKVMYATIFKQQEPGIVDVYINTYVETQGLIIDKLIVTVTWKANFGYWSADKLTEMKKLQWCIANCRRSMIKRHSGEAQDEKDSCALCASPTCYKCRVERTLKVFEENNGRLTDQFVVVCQPCLMFVQKLRPTDIARLHYKQRHLINRKLCQFCICLDVAKCLAAILFLLVMKRSLLIGLTLGWFAVDGAVAGTGSSSESEEVITAPVSTSTSTGLTCGARLKNIYYHGLNLQTSTVSNTAACCDLCTAYSGCVLYTYFRSSSTGQSLCYLKSGAGEKTNYADSSSVTAVSSFMVSATTAPTPTTTRTPTPTTATPSACNEQLKGVFYNDNTIFELSIDSADECCQYCSQLASEGCVLYTLYVSKSESVNRCLLKSAAGTTTNYTNSDDLTVVSAFLAASATPSPSKCTVAEGQYCGNAQGTTCCESDSYCQPWNTDYYQCIGLPDGCSNLETDIDYYGNDLSSALTLYPWLCCSLCQETEGCNAYTFINLDPAGPTCYMKTSTAGRVTNVESDSSTLEPSMGSKGIPFQELKLTVDEQQNCRDRSFQLLDRTLRSYDERDGQEDNGRPSDPLHHSNLDNTRWKQLKTQESASLYVERSNSMHRDDNILGGDWINPMVFLMAGTIQGELDEVMLGVETPIVASLRDRKEILAMQPVDCAVLSELAGPTESDPFQYIGIQWMAFKHGWPLKAVSSPRDFVTLASKGTMTRANGDRIGYQVVQPAKLPQCPPLPGSMRTNLMYAAIFKQQEPGIVDVFVLTYIETLSALLNKVVVSATWKSTMDLWSAPQLAEMKKMQWCLANCKAQRRQLQRQASPSAKNVCKRCLEIRKVRGSDIEDKTACVLCVSPTCSNCRVDRTLEAIDERKLKLIEHSVVVCRACMVFVQHMRPVDIVRQTLTP</sequence>
<dbReference type="Pfam" id="PF14295">
    <property type="entry name" value="PAN_4"/>
    <property type="match status" value="3"/>
</dbReference>
<dbReference type="VEuPathDB" id="FungiDB:PC110_g19789"/>
<dbReference type="EMBL" id="JAENGZ010001176">
    <property type="protein sequence ID" value="KAG6950025.1"/>
    <property type="molecule type" value="Genomic_DNA"/>
</dbReference>
<comment type="caution">
    <text evidence="5">The sequence shown here is derived from an EMBL/GenBank/DDBJ whole genome shotgun (WGS) entry which is preliminary data.</text>
</comment>
<dbReference type="InterPro" id="IPR052727">
    <property type="entry name" value="Rab4/Rab5_effector"/>
</dbReference>
<name>A0A8T1TZ91_9STRA</name>
<dbReference type="AlphaFoldDB" id="A0A8T1TZ91"/>
<dbReference type="Proteomes" id="UP000688947">
    <property type="component" value="Unassembled WGS sequence"/>
</dbReference>
<dbReference type="GO" id="GO:0006508">
    <property type="term" value="P:proteolysis"/>
    <property type="evidence" value="ECO:0007669"/>
    <property type="project" value="InterPro"/>
</dbReference>
<dbReference type="OrthoDB" id="96206at2759"/>
<dbReference type="SMART" id="SM00223">
    <property type="entry name" value="APPLE"/>
    <property type="match status" value="3"/>
</dbReference>
<evidence type="ECO:0000256" key="1">
    <source>
        <dbReference type="ARBA" id="ARBA00022737"/>
    </source>
</evidence>
<organism evidence="5 6">
    <name type="scientific">Phytophthora cactorum</name>
    <dbReference type="NCBI Taxonomy" id="29920"/>
    <lineage>
        <taxon>Eukaryota</taxon>
        <taxon>Sar</taxon>
        <taxon>Stramenopiles</taxon>
        <taxon>Oomycota</taxon>
        <taxon>Peronosporomycetes</taxon>
        <taxon>Peronosporales</taxon>
        <taxon>Peronosporaceae</taxon>
        <taxon>Phytophthora</taxon>
    </lineage>
</organism>
<accession>A0A8T1TZ91</accession>
<gene>
    <name evidence="5" type="ORF">JG687_00014486</name>
</gene>
<proteinExistence type="predicted"/>
<dbReference type="CDD" id="cd01100">
    <property type="entry name" value="APPLE_Factor_XI_like"/>
    <property type="match status" value="2"/>
</dbReference>
<feature type="compositionally biased region" description="Basic and acidic residues" evidence="3">
    <location>
        <begin position="770"/>
        <end position="793"/>
    </location>
</feature>
<dbReference type="PROSITE" id="PS50948">
    <property type="entry name" value="PAN"/>
    <property type="match status" value="1"/>
</dbReference>
<feature type="domain" description="Apple" evidence="4">
    <location>
        <begin position="434"/>
        <end position="513"/>
    </location>
</feature>
<dbReference type="VEuPathDB" id="FungiDB:PC110_g19791"/>
<evidence type="ECO:0000313" key="6">
    <source>
        <dbReference type="Proteomes" id="UP000688947"/>
    </source>
</evidence>